<accession>K2PFZ7</accession>
<sequence>MLTVVIVASEENGSERPGHALGLLVCGERNAMAADQRSPRHPISVRAAADTRDVATDWRIRDVRTGEVFNIRAIEVTPNRQYVDLLVESGVAV</sequence>
<name>K2PFZ7_9HYPH</name>
<dbReference type="AlphaFoldDB" id="K2PFZ7"/>
<dbReference type="InterPro" id="IPR038666">
    <property type="entry name" value="SSP1_head-tail_sf"/>
</dbReference>
<protein>
    <submittedName>
        <fullName evidence="1">Phage head-tail adaptor</fullName>
    </submittedName>
</protein>
<evidence type="ECO:0000313" key="1">
    <source>
        <dbReference type="EMBL" id="EKF39947.1"/>
    </source>
</evidence>
<organism evidence="1 2">
    <name type="scientific">Nitratireductor indicus C115</name>
    <dbReference type="NCBI Taxonomy" id="1231190"/>
    <lineage>
        <taxon>Bacteria</taxon>
        <taxon>Pseudomonadati</taxon>
        <taxon>Pseudomonadota</taxon>
        <taxon>Alphaproteobacteria</taxon>
        <taxon>Hyphomicrobiales</taxon>
        <taxon>Phyllobacteriaceae</taxon>
        <taxon>Nitratireductor</taxon>
    </lineage>
</organism>
<dbReference type="EMBL" id="AMSI01000032">
    <property type="protein sequence ID" value="EKF39947.1"/>
    <property type="molecule type" value="Genomic_DNA"/>
</dbReference>
<dbReference type="STRING" id="721133.SAMN05216176_11779"/>
<gene>
    <name evidence="1" type="ORF">NA8A_23282</name>
</gene>
<keyword evidence="2" id="KW-1185">Reference proteome</keyword>
<dbReference type="PATRIC" id="fig|1231190.3.peg.4796"/>
<dbReference type="eggNOG" id="COG5614">
    <property type="taxonomic scope" value="Bacteria"/>
</dbReference>
<reference evidence="1 2" key="1">
    <citation type="journal article" date="2012" name="J. Bacteriol.">
        <title>Genome Sequence of Nitratireductor indicus Type Strain C115.</title>
        <authorList>
            <person name="Lai Q."/>
            <person name="Li G."/>
            <person name="Yu Z."/>
            <person name="Shao Z."/>
        </authorList>
    </citation>
    <scope>NUCLEOTIDE SEQUENCE [LARGE SCALE GENOMIC DNA]</scope>
    <source>
        <strain evidence="1 2">C115</strain>
    </source>
</reference>
<dbReference type="Proteomes" id="UP000007374">
    <property type="component" value="Unassembled WGS sequence"/>
</dbReference>
<dbReference type="Gene3D" id="2.40.10.270">
    <property type="entry name" value="Bacteriophage SPP1 head-tail adaptor protein"/>
    <property type="match status" value="1"/>
</dbReference>
<comment type="caution">
    <text evidence="1">The sequence shown here is derived from an EMBL/GenBank/DDBJ whole genome shotgun (WGS) entry which is preliminary data.</text>
</comment>
<proteinExistence type="predicted"/>
<evidence type="ECO:0000313" key="2">
    <source>
        <dbReference type="Proteomes" id="UP000007374"/>
    </source>
</evidence>